<name>A0A835DFV0_TETSI</name>
<protein>
    <recommendedName>
        <fullName evidence="4">M-phase phosphoprotein 6</fullName>
    </recommendedName>
</protein>
<gene>
    <name evidence="2" type="ORF">HHK36_011026</name>
</gene>
<feature type="region of interest" description="Disordered" evidence="1">
    <location>
        <begin position="84"/>
        <end position="158"/>
    </location>
</feature>
<keyword evidence="3" id="KW-1185">Reference proteome</keyword>
<dbReference type="Proteomes" id="UP000655225">
    <property type="component" value="Unassembled WGS sequence"/>
</dbReference>
<evidence type="ECO:0008006" key="4">
    <source>
        <dbReference type="Google" id="ProtNLM"/>
    </source>
</evidence>
<feature type="compositionally biased region" description="Polar residues" evidence="1">
    <location>
        <begin position="84"/>
        <end position="102"/>
    </location>
</feature>
<feature type="region of interest" description="Disordered" evidence="1">
    <location>
        <begin position="1"/>
        <end position="43"/>
    </location>
</feature>
<proteinExistence type="predicted"/>
<dbReference type="InterPro" id="IPR019324">
    <property type="entry name" value="MPP6"/>
</dbReference>
<organism evidence="2 3">
    <name type="scientific">Tetracentron sinense</name>
    <name type="common">Spur-leaf</name>
    <dbReference type="NCBI Taxonomy" id="13715"/>
    <lineage>
        <taxon>Eukaryota</taxon>
        <taxon>Viridiplantae</taxon>
        <taxon>Streptophyta</taxon>
        <taxon>Embryophyta</taxon>
        <taxon>Tracheophyta</taxon>
        <taxon>Spermatophyta</taxon>
        <taxon>Magnoliopsida</taxon>
        <taxon>Trochodendrales</taxon>
        <taxon>Trochodendraceae</taxon>
        <taxon>Tetracentron</taxon>
    </lineage>
</organism>
<dbReference type="AlphaFoldDB" id="A0A835DFV0"/>
<dbReference type="PANTHER" id="PTHR13582">
    <property type="entry name" value="M-PHASE PHOSPHOPROTEIN 6"/>
    <property type="match status" value="1"/>
</dbReference>
<evidence type="ECO:0000313" key="3">
    <source>
        <dbReference type="Proteomes" id="UP000655225"/>
    </source>
</evidence>
<dbReference type="EMBL" id="JABCRI010000007">
    <property type="protein sequence ID" value="KAF8402933.1"/>
    <property type="molecule type" value="Genomic_DNA"/>
</dbReference>
<dbReference type="GO" id="GO:0000460">
    <property type="term" value="P:maturation of 5.8S rRNA"/>
    <property type="evidence" value="ECO:0007669"/>
    <property type="project" value="TreeGrafter"/>
</dbReference>
<sequence length="189" mass="21286">MAKRELSGTLKNLKFMQRAAQKEEKIKKEEEEEEVKPDGNFFSMNTHNRKCIVIMEGNPNPGALKGRMSFQSFNPYVDKLNEEATNPHQPQASATSSSNQLGRTCDRENESLQNGSEGLNEARPNSDSDGDHKRKQPEIQSETDCQNKSKKNLDWSVLRSPTAHNRRAMIHPIDGTEIKFSGLMQAAIV</sequence>
<evidence type="ECO:0000313" key="2">
    <source>
        <dbReference type="EMBL" id="KAF8402933.1"/>
    </source>
</evidence>
<feature type="compositionally biased region" description="Basic and acidic residues" evidence="1">
    <location>
        <begin position="20"/>
        <end position="29"/>
    </location>
</feature>
<feature type="compositionally biased region" description="Polar residues" evidence="1">
    <location>
        <begin position="111"/>
        <end position="123"/>
    </location>
</feature>
<evidence type="ECO:0000256" key="1">
    <source>
        <dbReference type="SAM" id="MobiDB-lite"/>
    </source>
</evidence>
<comment type="caution">
    <text evidence="2">The sequence shown here is derived from an EMBL/GenBank/DDBJ whole genome shotgun (WGS) entry which is preliminary data.</text>
</comment>
<dbReference type="Pfam" id="PF10175">
    <property type="entry name" value="MPP6"/>
    <property type="match status" value="1"/>
</dbReference>
<dbReference type="PANTHER" id="PTHR13582:SF0">
    <property type="entry name" value="M-PHASE PHOSPHOPROTEIN 6"/>
    <property type="match status" value="1"/>
</dbReference>
<reference evidence="2 3" key="1">
    <citation type="submission" date="2020-04" db="EMBL/GenBank/DDBJ databases">
        <title>Plant Genome Project.</title>
        <authorList>
            <person name="Zhang R.-G."/>
        </authorList>
    </citation>
    <scope>NUCLEOTIDE SEQUENCE [LARGE SCALE GENOMIC DNA]</scope>
    <source>
        <strain evidence="2">YNK0</strain>
        <tissue evidence="2">Leaf</tissue>
    </source>
</reference>
<dbReference type="OrthoDB" id="2019850at2759"/>
<dbReference type="OMA" id="RCVIIME"/>
<accession>A0A835DFV0</accession>